<dbReference type="GO" id="GO:0000166">
    <property type="term" value="F:nucleotide binding"/>
    <property type="evidence" value="ECO:0007669"/>
    <property type="project" value="InterPro"/>
</dbReference>
<evidence type="ECO:0000259" key="1">
    <source>
        <dbReference type="PROSITE" id="PS50967"/>
    </source>
</evidence>
<evidence type="ECO:0000313" key="2">
    <source>
        <dbReference type="EMBL" id="KAG2260273.1"/>
    </source>
</evidence>
<organism evidence="2 3">
    <name type="scientific">Brassica carinata</name>
    <name type="common">Ethiopian mustard</name>
    <name type="synonym">Abyssinian cabbage</name>
    <dbReference type="NCBI Taxonomy" id="52824"/>
    <lineage>
        <taxon>Eukaryota</taxon>
        <taxon>Viridiplantae</taxon>
        <taxon>Streptophyta</taxon>
        <taxon>Embryophyta</taxon>
        <taxon>Tracheophyta</taxon>
        <taxon>Spermatophyta</taxon>
        <taxon>Magnoliopsida</taxon>
        <taxon>eudicotyledons</taxon>
        <taxon>Gunneridae</taxon>
        <taxon>Pentapetalae</taxon>
        <taxon>rosids</taxon>
        <taxon>malvids</taxon>
        <taxon>Brassicales</taxon>
        <taxon>Brassicaceae</taxon>
        <taxon>Brassiceae</taxon>
        <taxon>Brassica</taxon>
    </lineage>
</organism>
<dbReference type="PANTHER" id="PTHR33913">
    <property type="entry name" value="ALEURONE LAYER MORPHOGENESIS PROTEIN"/>
    <property type="match status" value="1"/>
</dbReference>
<dbReference type="OrthoDB" id="1746065at2759"/>
<evidence type="ECO:0000313" key="3">
    <source>
        <dbReference type="Proteomes" id="UP000886595"/>
    </source>
</evidence>
<dbReference type="GO" id="GO:0003676">
    <property type="term" value="F:nucleic acid binding"/>
    <property type="evidence" value="ECO:0007669"/>
    <property type="project" value="InterPro"/>
</dbReference>
<sequence length="187" mass="21146">MKLNSVPAHVSSPHSNLNLEELQTTVLSRATSLSETALKVLLWERDKLTLEQRFIEDEIAKCDQRIKNIKGGFEAEVRIKKAQFTHTICGEEKSDAEDEEARESAAACLLTKLHQYTTAASDVLTEDHLSNPMLQKIITKIPRNKEELLQIDGLGKDKVSRYGDLLLETIETTIKEYYVTNKKGSME</sequence>
<dbReference type="InterPro" id="IPR002121">
    <property type="entry name" value="HRDC_dom"/>
</dbReference>
<proteinExistence type="predicted"/>
<dbReference type="AlphaFoldDB" id="A0A8X7PZY9"/>
<protein>
    <recommendedName>
        <fullName evidence="1">HRDC domain-containing protein</fullName>
    </recommendedName>
</protein>
<dbReference type="Proteomes" id="UP000886595">
    <property type="component" value="Unassembled WGS sequence"/>
</dbReference>
<dbReference type="PROSITE" id="PS50967">
    <property type="entry name" value="HRDC"/>
    <property type="match status" value="1"/>
</dbReference>
<keyword evidence="3" id="KW-1185">Reference proteome</keyword>
<reference evidence="2 3" key="1">
    <citation type="submission" date="2020-02" db="EMBL/GenBank/DDBJ databases">
        <authorList>
            <person name="Ma Q."/>
            <person name="Huang Y."/>
            <person name="Song X."/>
            <person name="Pei D."/>
        </authorList>
    </citation>
    <scope>NUCLEOTIDE SEQUENCE [LARGE SCALE GENOMIC DNA]</scope>
    <source>
        <strain evidence="2">Sxm20200214</strain>
        <tissue evidence="2">Leaf</tissue>
    </source>
</reference>
<dbReference type="PANTHER" id="PTHR33913:SF1">
    <property type="entry name" value="DRBM DOMAIN-CONTAINING PROTEIN"/>
    <property type="match status" value="1"/>
</dbReference>
<gene>
    <name evidence="2" type="ORF">Bca52824_079567</name>
</gene>
<dbReference type="EMBL" id="JAAMPC010000015">
    <property type="protein sequence ID" value="KAG2260273.1"/>
    <property type="molecule type" value="Genomic_DNA"/>
</dbReference>
<name>A0A8X7PZY9_BRACI</name>
<feature type="domain" description="HRDC" evidence="1">
    <location>
        <begin position="100"/>
        <end position="180"/>
    </location>
</feature>
<dbReference type="SUPFAM" id="SSF47819">
    <property type="entry name" value="HRDC-like"/>
    <property type="match status" value="1"/>
</dbReference>
<comment type="caution">
    <text evidence="2">The sequence shown here is derived from an EMBL/GenBank/DDBJ whole genome shotgun (WGS) entry which is preliminary data.</text>
</comment>
<accession>A0A8X7PZY9</accession>
<dbReference type="Pfam" id="PF00570">
    <property type="entry name" value="HRDC"/>
    <property type="match status" value="1"/>
</dbReference>
<dbReference type="InterPro" id="IPR044876">
    <property type="entry name" value="HRDC_dom_sf"/>
</dbReference>
<dbReference type="Gene3D" id="1.10.150.80">
    <property type="entry name" value="HRDC domain"/>
    <property type="match status" value="1"/>
</dbReference>
<dbReference type="InterPro" id="IPR010997">
    <property type="entry name" value="HRDC-like_sf"/>
</dbReference>